<evidence type="ECO:0000313" key="9">
    <source>
        <dbReference type="EMBL" id="MDR7082812.1"/>
    </source>
</evidence>
<protein>
    <submittedName>
        <fullName evidence="9">Osmoprotectant transport system permease protein</fullName>
    </submittedName>
</protein>
<comment type="caution">
    <text evidence="9">The sequence shown here is derived from an EMBL/GenBank/DDBJ whole genome shotgun (WGS) entry which is preliminary data.</text>
</comment>
<dbReference type="RefSeq" id="WP_310056541.1">
    <property type="nucleotide sequence ID" value="NZ_JAVDVQ010000007.1"/>
</dbReference>
<keyword evidence="3 6" id="KW-0812">Transmembrane</keyword>
<evidence type="ECO:0000313" key="10">
    <source>
        <dbReference type="Proteomes" id="UP001252243"/>
    </source>
</evidence>
<feature type="transmembrane region" description="Helical" evidence="6">
    <location>
        <begin position="129"/>
        <end position="148"/>
    </location>
</feature>
<dbReference type="PROSITE" id="PS50928">
    <property type="entry name" value="ABC_TM1"/>
    <property type="match status" value="1"/>
</dbReference>
<feature type="transmembrane region" description="Helical" evidence="6">
    <location>
        <begin position="96"/>
        <end position="117"/>
    </location>
</feature>
<keyword evidence="10" id="KW-1185">Reference proteome</keyword>
<evidence type="ECO:0000256" key="3">
    <source>
        <dbReference type="ARBA" id="ARBA00022692"/>
    </source>
</evidence>
<comment type="similarity">
    <text evidence="6">Belongs to the binding-protein-dependent transport system permease family.</text>
</comment>
<organism evidence="9 10">
    <name type="scientific">Arthrobacter ginsengisoli</name>
    <dbReference type="NCBI Taxonomy" id="1356565"/>
    <lineage>
        <taxon>Bacteria</taxon>
        <taxon>Bacillati</taxon>
        <taxon>Actinomycetota</taxon>
        <taxon>Actinomycetes</taxon>
        <taxon>Micrococcales</taxon>
        <taxon>Micrococcaceae</taxon>
        <taxon>Arthrobacter</taxon>
    </lineage>
</organism>
<dbReference type="EMBL" id="JAVDVQ010000007">
    <property type="protein sequence ID" value="MDR7082812.1"/>
    <property type="molecule type" value="Genomic_DNA"/>
</dbReference>
<dbReference type="InterPro" id="IPR051204">
    <property type="entry name" value="ABC_transp_perm/SBD"/>
</dbReference>
<keyword evidence="5 6" id="KW-0472">Membrane</keyword>
<name>A0ABU1UC82_9MICC</name>
<dbReference type="PANTHER" id="PTHR30177">
    <property type="entry name" value="GLYCINE BETAINE/L-PROLINE TRANSPORT SYSTEM PERMEASE PROTEIN PROW"/>
    <property type="match status" value="1"/>
</dbReference>
<evidence type="ECO:0000259" key="8">
    <source>
        <dbReference type="PROSITE" id="PS50928"/>
    </source>
</evidence>
<evidence type="ECO:0000256" key="5">
    <source>
        <dbReference type="ARBA" id="ARBA00023136"/>
    </source>
</evidence>
<feature type="transmembrane region" description="Helical" evidence="6">
    <location>
        <begin position="220"/>
        <end position="242"/>
    </location>
</feature>
<evidence type="ECO:0000256" key="6">
    <source>
        <dbReference type="RuleBase" id="RU363032"/>
    </source>
</evidence>
<evidence type="ECO:0000256" key="1">
    <source>
        <dbReference type="ARBA" id="ARBA00004141"/>
    </source>
</evidence>
<reference evidence="9 10" key="1">
    <citation type="submission" date="2023-07" db="EMBL/GenBank/DDBJ databases">
        <title>Sorghum-associated microbial communities from plants grown in Nebraska, USA.</title>
        <authorList>
            <person name="Schachtman D."/>
        </authorList>
    </citation>
    <scope>NUCLEOTIDE SEQUENCE [LARGE SCALE GENOMIC DNA]</scope>
    <source>
        <strain evidence="9 10">BE167</strain>
    </source>
</reference>
<dbReference type="Pfam" id="PF00528">
    <property type="entry name" value="BPD_transp_1"/>
    <property type="match status" value="1"/>
</dbReference>
<keyword evidence="2 6" id="KW-0813">Transport</keyword>
<evidence type="ECO:0000256" key="2">
    <source>
        <dbReference type="ARBA" id="ARBA00022448"/>
    </source>
</evidence>
<keyword evidence="4 6" id="KW-1133">Transmembrane helix</keyword>
<evidence type="ECO:0000256" key="7">
    <source>
        <dbReference type="SAM" id="MobiDB-lite"/>
    </source>
</evidence>
<dbReference type="PANTHER" id="PTHR30177:SF4">
    <property type="entry name" value="OSMOPROTECTANT IMPORT PERMEASE PROTEIN OSMW"/>
    <property type="match status" value="1"/>
</dbReference>
<comment type="subcellular location">
    <subcellularLocation>
        <location evidence="6">Cell membrane</location>
        <topology evidence="6">Multi-pass membrane protein</topology>
    </subcellularLocation>
    <subcellularLocation>
        <location evidence="1">Membrane</location>
        <topology evidence="1">Multi-pass membrane protein</topology>
    </subcellularLocation>
</comment>
<evidence type="ECO:0000256" key="4">
    <source>
        <dbReference type="ARBA" id="ARBA00022989"/>
    </source>
</evidence>
<accession>A0ABU1UC82</accession>
<dbReference type="Proteomes" id="UP001252243">
    <property type="component" value="Unassembled WGS sequence"/>
</dbReference>
<feature type="domain" description="ABC transmembrane type-1" evidence="8">
    <location>
        <begin position="92"/>
        <end position="273"/>
    </location>
</feature>
<dbReference type="SUPFAM" id="SSF161098">
    <property type="entry name" value="MetI-like"/>
    <property type="match status" value="1"/>
</dbReference>
<feature type="transmembrane region" description="Helical" evidence="6">
    <location>
        <begin position="193"/>
        <end position="214"/>
    </location>
</feature>
<gene>
    <name evidence="9" type="ORF">J2X01_002102</name>
</gene>
<feature type="transmembrane region" description="Helical" evidence="6">
    <location>
        <begin position="154"/>
        <end position="172"/>
    </location>
</feature>
<proteinExistence type="inferred from homology"/>
<feature type="transmembrane region" description="Helical" evidence="6">
    <location>
        <begin position="249"/>
        <end position="269"/>
    </location>
</feature>
<dbReference type="CDD" id="cd06261">
    <property type="entry name" value="TM_PBP2"/>
    <property type="match status" value="1"/>
</dbReference>
<dbReference type="InterPro" id="IPR000515">
    <property type="entry name" value="MetI-like"/>
</dbReference>
<feature type="region of interest" description="Disordered" evidence="7">
    <location>
        <begin position="1"/>
        <end position="20"/>
    </location>
</feature>
<dbReference type="Gene3D" id="1.10.3720.10">
    <property type="entry name" value="MetI-like"/>
    <property type="match status" value="1"/>
</dbReference>
<feature type="transmembrane region" description="Helical" evidence="6">
    <location>
        <begin position="56"/>
        <end position="76"/>
    </location>
</feature>
<dbReference type="InterPro" id="IPR035906">
    <property type="entry name" value="MetI-like_sf"/>
</dbReference>
<sequence length="285" mass="29562">MRRAGERTATAGENAAVPETTPLDTEALDAESTVGADAVIDAGTGQRSWRALGYQLLGIIAVLLGLVAWLSFADLSPAELTTLAPGALWAYTLEHLQLALLAAAIVLVVAIPLGIALTRKNLRFLSGPVLVVANIGQAAPSIGLVVLLAFWLGFGFWAAVISLVLYGVLPVLRNTMVGLQHVDQRLVEAGRGMGMTAAAVLFKVELPMAVPIMLAGIRTALVLLVGTAALATFINGGGLGILITTGVQLNLPAVLVVGSLLVALLALFIDWVGRVVEHLAHPKGL</sequence>